<protein>
    <recommendedName>
        <fullName evidence="2">C2H2-type domain-containing protein</fullName>
    </recommendedName>
</protein>
<proteinExistence type="predicted"/>
<dbReference type="SUPFAM" id="SSF57667">
    <property type="entry name" value="beta-beta-alpha zinc fingers"/>
    <property type="match status" value="1"/>
</dbReference>
<name>A0A452EKI0_CAPHI</name>
<dbReference type="PROSITE" id="PS50157">
    <property type="entry name" value="ZINC_FINGER_C2H2_2"/>
    <property type="match status" value="1"/>
</dbReference>
<dbReference type="AlphaFoldDB" id="A0A452EKI0"/>
<dbReference type="InterPro" id="IPR013087">
    <property type="entry name" value="Znf_C2H2_type"/>
</dbReference>
<evidence type="ECO:0000256" key="1">
    <source>
        <dbReference type="PROSITE-ProRule" id="PRU00042"/>
    </source>
</evidence>
<keyword evidence="1" id="KW-0863">Zinc-finger</keyword>
<dbReference type="Gene3D" id="3.30.160.60">
    <property type="entry name" value="Classic Zinc Finger"/>
    <property type="match status" value="1"/>
</dbReference>
<dbReference type="FunFam" id="3.30.160.60:FF:001998">
    <property type="entry name" value="Transcription factor IIIA"/>
    <property type="match status" value="1"/>
</dbReference>
<reference evidence="3 4" key="1">
    <citation type="submission" date="2016-04" db="EMBL/GenBank/DDBJ databases">
        <title>Polished mammalian reference genomes with single-molecule sequencing and chromosome conformation capture applied to the Capra hircus genome.</title>
        <authorList>
            <person name="Bickhart D.M."/>
            <person name="Koren S."/>
            <person name="Rosen B."/>
            <person name="Hastie A."/>
            <person name="Liachko I."/>
            <person name="Sullivan S.T."/>
            <person name="Burton J."/>
            <person name="Sayre B.L."/>
            <person name="Huson H.J."/>
            <person name="Lee J."/>
            <person name="Lam E."/>
            <person name="Kelley C.M."/>
            <person name="Hutchison J.L."/>
            <person name="Zhou Y."/>
            <person name="Sun J."/>
            <person name="Crisa A."/>
            <person name="Schwartz J.C."/>
            <person name="Hammond J.A."/>
            <person name="Schroeder S.G."/>
            <person name="Liu G.E."/>
            <person name="Dunham M."/>
            <person name="Shendure J."/>
            <person name="Sonstegard T.S."/>
            <person name="Phillippy A.M."/>
            <person name="Van Tassell C.P."/>
            <person name="Smith T.P."/>
        </authorList>
    </citation>
    <scope>NUCLEOTIDE SEQUENCE [LARGE SCALE GENOMIC DNA]</scope>
</reference>
<dbReference type="Pfam" id="PF00096">
    <property type="entry name" value="zf-C2H2"/>
    <property type="match status" value="1"/>
</dbReference>
<evidence type="ECO:0000259" key="2">
    <source>
        <dbReference type="PROSITE" id="PS50157"/>
    </source>
</evidence>
<reference evidence="3" key="2">
    <citation type="submission" date="2025-08" db="UniProtKB">
        <authorList>
            <consortium name="Ensembl"/>
        </authorList>
    </citation>
    <scope>IDENTIFICATION</scope>
</reference>
<dbReference type="EMBL" id="LWLT01000012">
    <property type="status" value="NOT_ANNOTATED_CDS"/>
    <property type="molecule type" value="Genomic_DNA"/>
</dbReference>
<dbReference type="Proteomes" id="UP000291000">
    <property type="component" value="Chromosome 9"/>
</dbReference>
<dbReference type="InterPro" id="IPR036236">
    <property type="entry name" value="Znf_C2H2_sf"/>
</dbReference>
<dbReference type="GeneTree" id="ENSGT00940000155647"/>
<keyword evidence="1" id="KW-0862">Zinc</keyword>
<dbReference type="Ensembl" id="ENSCHIT00000020229.1">
    <property type="protein sequence ID" value="ENSCHIP00000012439.1"/>
    <property type="gene ID" value="ENSCHIG00000014200.1"/>
</dbReference>
<reference evidence="3" key="3">
    <citation type="submission" date="2025-09" db="UniProtKB">
        <authorList>
            <consortium name="Ensembl"/>
        </authorList>
    </citation>
    <scope>IDENTIFICATION</scope>
</reference>
<evidence type="ECO:0000313" key="4">
    <source>
        <dbReference type="Proteomes" id="UP000291000"/>
    </source>
</evidence>
<evidence type="ECO:0000313" key="3">
    <source>
        <dbReference type="Ensembl" id="ENSCHIP00000012439.1"/>
    </source>
</evidence>
<dbReference type="STRING" id="9925.ENSCHIP00000012439"/>
<accession>A0A452EKI0</accession>
<dbReference type="GO" id="GO:0008270">
    <property type="term" value="F:zinc ion binding"/>
    <property type="evidence" value="ECO:0007669"/>
    <property type="project" value="UniProtKB-KW"/>
</dbReference>
<dbReference type="OMA" id="IGCERTY"/>
<sequence>MSLGCGHTYTTVFTLRSHILSFHEERRPFVCKHAGCGKTFAMKQSLSRHAGVCDPDRKKTKVRPSSEKRSLASTLSVYLPPKRTQGLAVSPICLQDFSMQNRLSQTIHSLSFLEQ</sequence>
<feature type="domain" description="C2H2-type" evidence="2">
    <location>
        <begin position="29"/>
        <end position="58"/>
    </location>
</feature>
<keyword evidence="1" id="KW-0479">Metal-binding</keyword>
<keyword evidence="4" id="KW-1185">Reference proteome</keyword>
<organism evidence="3 4">
    <name type="scientific">Capra hircus</name>
    <name type="common">Goat</name>
    <dbReference type="NCBI Taxonomy" id="9925"/>
    <lineage>
        <taxon>Eukaryota</taxon>
        <taxon>Metazoa</taxon>
        <taxon>Chordata</taxon>
        <taxon>Craniata</taxon>
        <taxon>Vertebrata</taxon>
        <taxon>Euteleostomi</taxon>
        <taxon>Mammalia</taxon>
        <taxon>Eutheria</taxon>
        <taxon>Laurasiatheria</taxon>
        <taxon>Artiodactyla</taxon>
        <taxon>Ruminantia</taxon>
        <taxon>Pecora</taxon>
        <taxon>Bovidae</taxon>
        <taxon>Caprinae</taxon>
        <taxon>Capra</taxon>
    </lineage>
</organism>